<feature type="region of interest" description="Disordered" evidence="1">
    <location>
        <begin position="98"/>
        <end position="119"/>
    </location>
</feature>
<dbReference type="GO" id="GO:0005758">
    <property type="term" value="C:mitochondrial intermembrane space"/>
    <property type="evidence" value="ECO:0007669"/>
    <property type="project" value="TreeGrafter"/>
</dbReference>
<dbReference type="SUPFAM" id="SSF47072">
    <property type="entry name" value="Cysteine alpha-hairpin motif"/>
    <property type="match status" value="1"/>
</dbReference>
<evidence type="ECO:0000259" key="2">
    <source>
        <dbReference type="Pfam" id="PF16860"/>
    </source>
</evidence>
<dbReference type="Gene3D" id="1.10.287.2900">
    <property type="match status" value="2"/>
</dbReference>
<dbReference type="AlphaFoldDB" id="A0A4P9YWG9"/>
<name>A0A4P9YWG9_9FUNG</name>
<dbReference type="OrthoDB" id="2581252at2759"/>
<feature type="compositionally biased region" description="Polar residues" evidence="1">
    <location>
        <begin position="104"/>
        <end position="113"/>
    </location>
</feature>
<evidence type="ECO:0000256" key="1">
    <source>
        <dbReference type="SAM" id="MobiDB-lite"/>
    </source>
</evidence>
<protein>
    <recommendedName>
        <fullName evidence="2">IMS import disulfide relay-system CHCH-CHCH-like Cx9C domain-containing protein</fullName>
    </recommendedName>
</protein>
<dbReference type="PANTHER" id="PTHR47106">
    <property type="entry name" value="COILED-COIL-HELIX-COILED-COIL-HELIX DOMAIN-CONTAINING PROTEIN 5"/>
    <property type="match status" value="1"/>
</dbReference>
<dbReference type="InterPro" id="IPR009069">
    <property type="entry name" value="Cys_alpha_HP_mot_SF"/>
</dbReference>
<proteinExistence type="predicted"/>
<dbReference type="Pfam" id="PF16860">
    <property type="entry name" value="CX9C"/>
    <property type="match status" value="1"/>
</dbReference>
<dbReference type="InterPro" id="IPR052848">
    <property type="entry name" value="CHCH_domain-containing_protein"/>
</dbReference>
<dbReference type="GO" id="GO:0045333">
    <property type="term" value="P:cellular respiration"/>
    <property type="evidence" value="ECO:0007669"/>
    <property type="project" value="TreeGrafter"/>
</dbReference>
<dbReference type="PANTHER" id="PTHR47106:SF1">
    <property type="entry name" value="COILED-COIL-HELIX-COILED-COIL-HELIX DOMAIN-CONTAINING PROTEIN 5"/>
    <property type="match status" value="1"/>
</dbReference>
<dbReference type="PROSITE" id="PS51808">
    <property type="entry name" value="CHCH"/>
    <property type="match status" value="1"/>
</dbReference>
<accession>A0A4P9YWG9</accession>
<feature type="domain" description="IMS import disulfide relay-system CHCH-CHCH-like Cx9C" evidence="2">
    <location>
        <begin position="5"/>
        <end position="49"/>
    </location>
</feature>
<gene>
    <name evidence="3" type="ORF">SYNPS1DRAFT_17526</name>
</gene>
<sequence>MEDTLSEVAKHCAEQLRAYGECVERNPHSWDRQCSKQRQGLSLCAETHVSSLRRVKEACAEAIDAYDQCVKEHHQTPERCIDALRALHACTERAVGRPLRPSMPVSTESTDTPAASEHQ</sequence>
<keyword evidence="4" id="KW-1185">Reference proteome</keyword>
<evidence type="ECO:0000313" key="4">
    <source>
        <dbReference type="Proteomes" id="UP000278143"/>
    </source>
</evidence>
<reference evidence="4" key="1">
    <citation type="journal article" date="2018" name="Nat. Microbiol.">
        <title>Leveraging single-cell genomics to expand the fungal tree of life.</title>
        <authorList>
            <person name="Ahrendt S.R."/>
            <person name="Quandt C.A."/>
            <person name="Ciobanu D."/>
            <person name="Clum A."/>
            <person name="Salamov A."/>
            <person name="Andreopoulos B."/>
            <person name="Cheng J.F."/>
            <person name="Woyke T."/>
            <person name="Pelin A."/>
            <person name="Henrissat B."/>
            <person name="Reynolds N.K."/>
            <person name="Benny G.L."/>
            <person name="Smith M.E."/>
            <person name="James T.Y."/>
            <person name="Grigoriev I.V."/>
        </authorList>
    </citation>
    <scope>NUCLEOTIDE SEQUENCE [LARGE SCALE GENOMIC DNA]</scope>
    <source>
        <strain evidence="4">Benny S71-1</strain>
    </source>
</reference>
<dbReference type="InterPro" id="IPR031731">
    <property type="entry name" value="CX9C"/>
</dbReference>
<organism evidence="3 4">
    <name type="scientific">Syncephalis pseudoplumigaleata</name>
    <dbReference type="NCBI Taxonomy" id="1712513"/>
    <lineage>
        <taxon>Eukaryota</taxon>
        <taxon>Fungi</taxon>
        <taxon>Fungi incertae sedis</taxon>
        <taxon>Zoopagomycota</taxon>
        <taxon>Zoopagomycotina</taxon>
        <taxon>Zoopagomycetes</taxon>
        <taxon>Zoopagales</taxon>
        <taxon>Piptocephalidaceae</taxon>
        <taxon>Syncephalis</taxon>
    </lineage>
</organism>
<evidence type="ECO:0000313" key="3">
    <source>
        <dbReference type="EMBL" id="RKP24198.1"/>
    </source>
</evidence>
<dbReference type="EMBL" id="KZ990386">
    <property type="protein sequence ID" value="RKP24198.1"/>
    <property type="molecule type" value="Genomic_DNA"/>
</dbReference>
<dbReference type="Proteomes" id="UP000278143">
    <property type="component" value="Unassembled WGS sequence"/>
</dbReference>